<evidence type="ECO:0000256" key="1">
    <source>
        <dbReference type="SAM" id="MobiDB-lite"/>
    </source>
</evidence>
<dbReference type="EMBL" id="CAUYUJ010014498">
    <property type="protein sequence ID" value="CAK0841991.1"/>
    <property type="molecule type" value="Genomic_DNA"/>
</dbReference>
<gene>
    <name evidence="2" type="ORF">PCOR1329_LOCUS37039</name>
</gene>
<name>A0ABN9T9X5_9DINO</name>
<organism evidence="2 3">
    <name type="scientific">Prorocentrum cordatum</name>
    <dbReference type="NCBI Taxonomy" id="2364126"/>
    <lineage>
        <taxon>Eukaryota</taxon>
        <taxon>Sar</taxon>
        <taxon>Alveolata</taxon>
        <taxon>Dinophyceae</taxon>
        <taxon>Prorocentrales</taxon>
        <taxon>Prorocentraceae</taxon>
        <taxon>Prorocentrum</taxon>
    </lineage>
</organism>
<feature type="compositionally biased region" description="Basic and acidic residues" evidence="1">
    <location>
        <begin position="382"/>
        <end position="391"/>
    </location>
</feature>
<protein>
    <submittedName>
        <fullName evidence="2">Uncharacterized protein</fullName>
    </submittedName>
</protein>
<evidence type="ECO:0000313" key="3">
    <source>
        <dbReference type="Proteomes" id="UP001189429"/>
    </source>
</evidence>
<feature type="compositionally biased region" description="Low complexity" evidence="1">
    <location>
        <begin position="146"/>
        <end position="163"/>
    </location>
</feature>
<feature type="region of interest" description="Disordered" evidence="1">
    <location>
        <begin position="331"/>
        <end position="456"/>
    </location>
</feature>
<sequence>MALDPPAIEAQRECERRQLCEQAQMLLDVAVGRRPCPGVLAALAPEAPELQPPPLALRDLLPPWPPAGAEAFERRGLHPVPSEVQGDFQRQARRLRRAPLETPQPQRQLCGLHPALSSAAPAPAESEEVEDAGPRPRSRSRDAGEASPSSASAKDAPGAAPRGGAHGSGRGEPPEHPGSPAAAGGASAGGEGAGRQETLKDEDVDDVGQRAHKRQATAAKQAALIEFEAEIGGAGAGMDIAVTLKKLAIKYEEKPEVAKYNIEQQEGKHARKLGDMEKQHALTTERARASAGGAGLDGLRAAASNPQHYMQGNAKVNAACEAPLAIPWEAADDAKKEADAAMEGPAVGAGSGGPGADGAPAHGPGDSTGLYDPTADGPPEEAPDKRQKDPELAVLQRLHRQLGGRAQGQRARPEEPPKAEREDWKPGIDKRAEEPGPRPPGTLTRALNAQGTSLDI</sequence>
<feature type="region of interest" description="Disordered" evidence="1">
    <location>
        <begin position="49"/>
        <end position="220"/>
    </location>
</feature>
<comment type="caution">
    <text evidence="2">The sequence shown here is derived from an EMBL/GenBank/DDBJ whole genome shotgun (WGS) entry which is preliminary data.</text>
</comment>
<evidence type="ECO:0000313" key="2">
    <source>
        <dbReference type="EMBL" id="CAK0841991.1"/>
    </source>
</evidence>
<feature type="compositionally biased region" description="Low complexity" evidence="1">
    <location>
        <begin position="114"/>
        <end position="124"/>
    </location>
</feature>
<feature type="compositionally biased region" description="Gly residues" evidence="1">
    <location>
        <begin position="347"/>
        <end position="356"/>
    </location>
</feature>
<reference evidence="2" key="1">
    <citation type="submission" date="2023-10" db="EMBL/GenBank/DDBJ databases">
        <authorList>
            <person name="Chen Y."/>
            <person name="Shah S."/>
            <person name="Dougan E. K."/>
            <person name="Thang M."/>
            <person name="Chan C."/>
        </authorList>
    </citation>
    <scope>NUCLEOTIDE SEQUENCE [LARGE SCALE GENOMIC DNA]</scope>
</reference>
<keyword evidence="3" id="KW-1185">Reference proteome</keyword>
<feature type="compositionally biased region" description="Basic and acidic residues" evidence="1">
    <location>
        <begin position="411"/>
        <end position="436"/>
    </location>
</feature>
<feature type="compositionally biased region" description="Polar residues" evidence="1">
    <location>
        <begin position="445"/>
        <end position="456"/>
    </location>
</feature>
<proteinExistence type="predicted"/>
<dbReference type="Proteomes" id="UP001189429">
    <property type="component" value="Unassembled WGS sequence"/>
</dbReference>
<accession>A0ABN9T9X5</accession>